<sequence length="84" mass="9508">MKTGSKNLPKHEIPSNTLILIPTNLINKTAFNHTKGRSGYRVILQYGVVSFSFIFLNLRERRETRLNDNSVGFDFPDEGLRVGG</sequence>
<evidence type="ECO:0000256" key="1">
    <source>
        <dbReference type="SAM" id="Phobius"/>
    </source>
</evidence>
<dbReference type="AlphaFoldDB" id="I3SZK2"/>
<name>I3SZK2_LOTJA</name>
<dbReference type="EMBL" id="BT145900">
    <property type="protein sequence ID" value="AFK45694.1"/>
    <property type="molecule type" value="mRNA"/>
</dbReference>
<keyword evidence="1" id="KW-0812">Transmembrane</keyword>
<feature type="transmembrane region" description="Helical" evidence="1">
    <location>
        <begin position="39"/>
        <end position="58"/>
    </location>
</feature>
<accession>I3SZK2</accession>
<protein>
    <submittedName>
        <fullName evidence="2">Uncharacterized protein</fullName>
    </submittedName>
</protein>
<organism evidence="2">
    <name type="scientific">Lotus japonicus</name>
    <name type="common">Lotus corniculatus var. japonicus</name>
    <dbReference type="NCBI Taxonomy" id="34305"/>
    <lineage>
        <taxon>Eukaryota</taxon>
        <taxon>Viridiplantae</taxon>
        <taxon>Streptophyta</taxon>
        <taxon>Embryophyta</taxon>
        <taxon>Tracheophyta</taxon>
        <taxon>Spermatophyta</taxon>
        <taxon>Magnoliopsida</taxon>
        <taxon>eudicotyledons</taxon>
        <taxon>Gunneridae</taxon>
        <taxon>Pentapetalae</taxon>
        <taxon>rosids</taxon>
        <taxon>fabids</taxon>
        <taxon>Fabales</taxon>
        <taxon>Fabaceae</taxon>
        <taxon>Papilionoideae</taxon>
        <taxon>50 kb inversion clade</taxon>
        <taxon>NPAAA clade</taxon>
        <taxon>Hologalegina</taxon>
        <taxon>robinioid clade</taxon>
        <taxon>Loteae</taxon>
        <taxon>Lotus</taxon>
    </lineage>
</organism>
<reference evidence="2" key="1">
    <citation type="submission" date="2012-05" db="EMBL/GenBank/DDBJ databases">
        <authorList>
            <person name="Krishnakumar V."/>
            <person name="Cheung F."/>
            <person name="Xiao Y."/>
            <person name="Chan A."/>
            <person name="Moskal W.A."/>
            <person name="Town C.D."/>
        </authorList>
    </citation>
    <scope>NUCLEOTIDE SEQUENCE</scope>
</reference>
<proteinExistence type="evidence at transcript level"/>
<keyword evidence="1" id="KW-0472">Membrane</keyword>
<evidence type="ECO:0000313" key="2">
    <source>
        <dbReference type="EMBL" id="AFK45694.1"/>
    </source>
</evidence>
<keyword evidence="1" id="KW-1133">Transmembrane helix</keyword>